<dbReference type="PROSITE" id="PS50082">
    <property type="entry name" value="WD_REPEATS_2"/>
    <property type="match status" value="11"/>
</dbReference>
<feature type="repeat" description="WD" evidence="3">
    <location>
        <begin position="1281"/>
        <end position="1322"/>
    </location>
</feature>
<evidence type="ECO:0000256" key="3">
    <source>
        <dbReference type="PROSITE-ProRule" id="PRU00221"/>
    </source>
</evidence>
<dbReference type="SUPFAM" id="SSF52540">
    <property type="entry name" value="P-loop containing nucleoside triphosphate hydrolases"/>
    <property type="match status" value="1"/>
</dbReference>
<feature type="compositionally biased region" description="Polar residues" evidence="4">
    <location>
        <begin position="99"/>
        <end position="116"/>
    </location>
</feature>
<keyword evidence="6" id="KW-0378">Hydrolase</keyword>
<evidence type="ECO:0000259" key="5">
    <source>
        <dbReference type="Pfam" id="PF24883"/>
    </source>
</evidence>
<dbReference type="PANTHER" id="PTHR19879:SF9">
    <property type="entry name" value="TRANSCRIPTION INITIATION FACTOR TFIID SUBUNIT 5"/>
    <property type="match status" value="1"/>
</dbReference>
<feature type="repeat" description="WD" evidence="3">
    <location>
        <begin position="1193"/>
        <end position="1234"/>
    </location>
</feature>
<sequence>MANTTTPSGKPKRNRIKEFFHNALHRINKMKTALALWSRDPRSSRRSSKLPGPNIVSPSAVSPVEHTMSSTTTQLTCPPVISPDPHVHSGMEPFLGPPASNTSGAGSDIATTPVQNGSGGKSPILGSGPSKPAVWEHLEVTLADLEKSIPPTHPLHSVARALLDCLDIFEVAGRNDKIYDSLANELNAMALTLSEYASGIGSEPLDEGVSEISGLIQDCVTRLVQQRESHEGEERLEWTQDQEDIKTGCRRMEDLSRQFQAAVGAELLNRVNQPQPKVIQKTEAERLEDLNRVEGAMYNSKLATELKRHGCVAETRTDVLDLITTWVLDPEGTKVLWMNGIPGVGKTVISYSLCEWLQEEHLLGASYFCTRASAASTNSRLLIPAISYQLAKSLPSFQYALSGGLEEIDDSSSLEPHLQFEKLLLEPLREAKGQISKDLIIVIDGLDESDDRSLVRQVLEQFLACPVDLPIKFFISSRPEPVIQNQIVATPEQVPTVIRLDEVDPSISENDIERYLAKSLGNLNPAPTTEEIKQLTGLTRNLFIYASIIVDYILLPGTEGDFTARIRALLMTKSITGTGAEYDESSKLLYPWYSALLDRALRDLSKKEQEKLQFILWAVIYANEPLTIETVAKLVGIEKADAVASLADLGPVLYVPETGGHVTIFHASFSHFIRNPPESKTFDCKETHSKFLARRCFEVMQSKLVFNICQLETSFVTDSDVFELEKRIHERIPPDLFYACRYWANHLQQIDFSELKQDDAALLEAALADFLSKRLLFWMEVLNLRGCVEIGAEMLFSVRSWLAGNNAWIEAQKSLTDARNFVTRFSSNSCSKSTPHIYISALPACPRSSSVYKNYWPLTQRLLNITGSTMNRTQDATLSRWSANAPVFSLASSFDGATIASGSYEGIIQLWNTHIGTMIGQLIGHGRSVCSIKFSPDGTWLASGFFDGTIYLHDLTTTETEIGRKLAGHRAPVSSLDFSSDSTRIASGSSDGIVRLWDVETGDSINEPLSGELEIQSITFSPEDTHVIAMGARTTIIEDVWTFDTVVHSWNVSAPSHPSTTRSFSGHEGPVFCVDISPDGSCIAAGGSDHTVRLWRADNGNPIGQPLKGHTGEVLAVKFSPDGAFILSGSTDRTVRVWDAKTGSSIGQPFEGHSNSVGAIIPTPNGTRIVSGSNDGTIRAWDADTVVSTHSPVNAHSASVCSVVLSSNSDLIFSGSDDTTVRVWSVLTGTLVDTLIAKDGGSVLSVACSPDNKRYAAACRNGTFLVGDILPGTRLGKPSICAAHNDAVLSVAFSDDGSRLVTSSYDRTIRSWDPRTLEAIGQPFSEHERSVTEVALARRGNTHLVVSGSGDRTLRIYDLETAELVAPAFSGHESSVLSIACSLNGDCIVSGSYDKTIRVWNGYTSSESIPPITGHTGPVRSVALFSSPNGTRIIASGSDDKTVRLWAANTGAPLGPPLKGHTGPVLSVSFARNGKYVVTGSADGEIRLWDIKSRWAQGSTNISQESNRFSIPVGLAHGTSVRMDGLLIGAGYCYGFLWTIICT</sequence>
<keyword evidence="7" id="KW-1185">Reference proteome</keyword>
<keyword evidence="1 3" id="KW-0853">WD repeat</keyword>
<dbReference type="Pfam" id="PF24883">
    <property type="entry name" value="NPHP3_N"/>
    <property type="match status" value="1"/>
</dbReference>
<dbReference type="CDD" id="cd00200">
    <property type="entry name" value="WD40"/>
    <property type="match status" value="2"/>
</dbReference>
<reference evidence="6 7" key="1">
    <citation type="submission" date="2015-07" db="EMBL/GenBank/DDBJ databases">
        <authorList>
            <person name="Noorani M."/>
        </authorList>
    </citation>
    <scope>NUCLEOTIDE SEQUENCE [LARGE SCALE GENOMIC DNA]</scope>
    <source>
        <strain evidence="6">BBA 69670</strain>
    </source>
</reference>
<dbReference type="Proteomes" id="UP000044841">
    <property type="component" value="Unassembled WGS sequence"/>
</dbReference>
<dbReference type="InterPro" id="IPR056884">
    <property type="entry name" value="NPHP3-like_N"/>
</dbReference>
<feature type="domain" description="Nephrocystin 3-like N-terminal" evidence="5">
    <location>
        <begin position="323"/>
        <end position="478"/>
    </location>
</feature>
<dbReference type="SMART" id="SM00320">
    <property type="entry name" value="WD40"/>
    <property type="match status" value="13"/>
</dbReference>
<dbReference type="InterPro" id="IPR020472">
    <property type="entry name" value="WD40_PAC1"/>
</dbReference>
<feature type="repeat" description="WD" evidence="3">
    <location>
        <begin position="966"/>
        <end position="1007"/>
    </location>
</feature>
<dbReference type="Pfam" id="PF00400">
    <property type="entry name" value="WD40"/>
    <property type="match status" value="12"/>
</dbReference>
<dbReference type="EMBL" id="CYGV01001205">
    <property type="protein sequence ID" value="CUA70939.1"/>
    <property type="molecule type" value="Genomic_DNA"/>
</dbReference>
<dbReference type="SUPFAM" id="SSF50998">
    <property type="entry name" value="Quinoprotein alcohol dehydrogenase-like"/>
    <property type="match status" value="2"/>
</dbReference>
<dbReference type="GO" id="GO:0006508">
    <property type="term" value="P:proteolysis"/>
    <property type="evidence" value="ECO:0007669"/>
    <property type="project" value="UniProtKB-KW"/>
</dbReference>
<dbReference type="PRINTS" id="PR00320">
    <property type="entry name" value="GPROTEINBRPT"/>
</dbReference>
<dbReference type="InterPro" id="IPR019775">
    <property type="entry name" value="WD40_repeat_CS"/>
</dbReference>
<dbReference type="Gene3D" id="2.130.10.10">
    <property type="entry name" value="YVTN repeat-like/Quinoprotein amine dehydrogenase"/>
    <property type="match status" value="4"/>
</dbReference>
<name>A0A0K6FXT0_9AGAM</name>
<dbReference type="GO" id="GO:0008233">
    <property type="term" value="F:peptidase activity"/>
    <property type="evidence" value="ECO:0007669"/>
    <property type="project" value="UniProtKB-KW"/>
</dbReference>
<feature type="repeat" description="WD" evidence="3">
    <location>
        <begin position="1150"/>
        <end position="1191"/>
    </location>
</feature>
<protein>
    <submittedName>
        <fullName evidence="6">Apoptotic protease-activating factor 1</fullName>
    </submittedName>
</protein>
<feature type="repeat" description="WD" evidence="3">
    <location>
        <begin position="1324"/>
        <end position="1367"/>
    </location>
</feature>
<feature type="repeat" description="WD" evidence="3">
    <location>
        <begin position="1369"/>
        <end position="1401"/>
    </location>
</feature>
<evidence type="ECO:0000313" key="7">
    <source>
        <dbReference type="Proteomes" id="UP000044841"/>
    </source>
</evidence>
<evidence type="ECO:0000256" key="4">
    <source>
        <dbReference type="SAM" id="MobiDB-lite"/>
    </source>
</evidence>
<dbReference type="InterPro" id="IPR027417">
    <property type="entry name" value="P-loop_NTPase"/>
</dbReference>
<proteinExistence type="predicted"/>
<evidence type="ECO:0000256" key="1">
    <source>
        <dbReference type="ARBA" id="ARBA00022574"/>
    </source>
</evidence>
<evidence type="ECO:0000256" key="2">
    <source>
        <dbReference type="ARBA" id="ARBA00022737"/>
    </source>
</evidence>
<keyword evidence="2" id="KW-0677">Repeat</keyword>
<organism evidence="6 7">
    <name type="scientific">Rhizoctonia solani</name>
    <dbReference type="NCBI Taxonomy" id="456999"/>
    <lineage>
        <taxon>Eukaryota</taxon>
        <taxon>Fungi</taxon>
        <taxon>Dikarya</taxon>
        <taxon>Basidiomycota</taxon>
        <taxon>Agaricomycotina</taxon>
        <taxon>Agaricomycetes</taxon>
        <taxon>Cantharellales</taxon>
        <taxon>Ceratobasidiaceae</taxon>
        <taxon>Rhizoctonia</taxon>
    </lineage>
</organism>
<feature type="compositionally biased region" description="Polar residues" evidence="4">
    <location>
        <begin position="67"/>
        <end position="76"/>
    </location>
</feature>
<feature type="repeat" description="WD" evidence="3">
    <location>
        <begin position="1107"/>
        <end position="1148"/>
    </location>
</feature>
<feature type="repeat" description="WD" evidence="3">
    <location>
        <begin position="922"/>
        <end position="963"/>
    </location>
</feature>
<dbReference type="InterPro" id="IPR015943">
    <property type="entry name" value="WD40/YVTN_repeat-like_dom_sf"/>
</dbReference>
<feature type="repeat" description="WD" evidence="3">
    <location>
        <begin position="1412"/>
        <end position="1456"/>
    </location>
</feature>
<dbReference type="PROSITE" id="PS00678">
    <property type="entry name" value="WD_REPEATS_1"/>
    <property type="match status" value="4"/>
</dbReference>
<dbReference type="Gene3D" id="3.40.50.300">
    <property type="entry name" value="P-loop containing nucleotide triphosphate hydrolases"/>
    <property type="match status" value="1"/>
</dbReference>
<feature type="repeat" description="WD" evidence="3">
    <location>
        <begin position="1064"/>
        <end position="1105"/>
    </location>
</feature>
<keyword evidence="6" id="KW-0645">Protease</keyword>
<dbReference type="PROSITE" id="PS50294">
    <property type="entry name" value="WD_REPEATS_REGION"/>
    <property type="match status" value="10"/>
</dbReference>
<evidence type="ECO:0000313" key="6">
    <source>
        <dbReference type="EMBL" id="CUA70939.1"/>
    </source>
</evidence>
<dbReference type="InterPro" id="IPR001680">
    <property type="entry name" value="WD40_rpt"/>
</dbReference>
<dbReference type="PANTHER" id="PTHR19879">
    <property type="entry name" value="TRANSCRIPTION INITIATION FACTOR TFIID"/>
    <property type="match status" value="1"/>
</dbReference>
<accession>A0A0K6FXT0</accession>
<dbReference type="InterPro" id="IPR011047">
    <property type="entry name" value="Quinoprotein_ADH-like_sf"/>
</dbReference>
<feature type="repeat" description="WD" evidence="3">
    <location>
        <begin position="1458"/>
        <end position="1493"/>
    </location>
</feature>
<feature type="region of interest" description="Disordered" evidence="4">
    <location>
        <begin position="36"/>
        <end position="130"/>
    </location>
</feature>
<gene>
    <name evidence="6" type="ORF">RSOLAG22IIIB_09213</name>
</gene>